<dbReference type="SUPFAM" id="SSF54862">
    <property type="entry name" value="4Fe-4S ferredoxins"/>
    <property type="match status" value="1"/>
</dbReference>
<evidence type="ECO:0000259" key="1">
    <source>
        <dbReference type="PROSITE" id="PS51379"/>
    </source>
</evidence>
<dbReference type="PROSITE" id="PS51379">
    <property type="entry name" value="4FE4S_FER_2"/>
    <property type="match status" value="1"/>
</dbReference>
<comment type="caution">
    <text evidence="2">The sequence shown here is derived from an EMBL/GenBank/DDBJ whole genome shotgun (WGS) entry which is preliminary data.</text>
</comment>
<dbReference type="Gene3D" id="3.30.70.20">
    <property type="match status" value="1"/>
</dbReference>
<dbReference type="EMBL" id="LAQJ01000209">
    <property type="protein sequence ID" value="KKO19207.1"/>
    <property type="molecule type" value="Genomic_DNA"/>
</dbReference>
<organism evidence="2 3">
    <name type="scientific">Candidatus Brocadia fulgida</name>
    <dbReference type="NCBI Taxonomy" id="380242"/>
    <lineage>
        <taxon>Bacteria</taxon>
        <taxon>Pseudomonadati</taxon>
        <taxon>Planctomycetota</taxon>
        <taxon>Candidatus Brocadiia</taxon>
        <taxon>Candidatus Brocadiales</taxon>
        <taxon>Candidatus Brocadiaceae</taxon>
        <taxon>Candidatus Brocadia</taxon>
    </lineage>
</organism>
<name>A0A0M2UTR8_9BACT</name>
<protein>
    <submittedName>
        <fullName evidence="2">Glycoside hydrolase</fullName>
    </submittedName>
</protein>
<proteinExistence type="predicted"/>
<dbReference type="InterPro" id="IPR008928">
    <property type="entry name" value="6-hairpin_glycosidase_sf"/>
</dbReference>
<sequence>MPRDIPVGNGSFLIAFDADYTIRDLYYPRVGKENQTLGYPSRFGVWTQEGFSWVNARDWRIALGYLNETLVTDVRASHERLGLQLVCNDAVDFEKNIYVRKVLVRNLRKYERGVRLFFHQDLSVMENEIGDTVFYDAKQNCLVHYKGPRYFLINCSAGDVWGVREYATGIKRLRGAEGTWRDAEDGILGGNPIAQGSVDSTIGIPLEIPPHGEAVVYYWIAAGRNYGEVDALNDILVHDKPQKIIDRTASYWRHWVNKEEFNFGNLPADVVGLFKRSLLVLMTQIDSGGAIIAANDSDIKQFAKDTYSYMWPRDGAMVSYALMKAGYTTTCGNFFNFCANTITPYNFCASVMVEDGFLLHKYNPDGSFGSSWHPWVKGDEIHVPIQEDETALILWAIWRYYDLYRRMDEIRPLYHSFVEKAADFLVSYRDEETGLPLPSYDLWEERRGILSFTAATVYGGLIAAANLSDIFYHTEKASLYRETAAKIKEAIDQYLYSEKHQRFLRMIYPKEGGPLIIKDENYEQDATIDASLYGMFAFGVYDPFDIKIQNTMKAIESALWVRTRIGGIARYENDGYQRIGNDGAIPGNPWIVCTMWLAQYYVSIAKSVEDLERVVNYLRWTVSRALPSGVLAEQINPYTGEPLSVSPLTWSHATVVQTVMDYLEKLQELHTCERCGRSIFHYDRAGRQLLKKHLPAHADAISDQEPIKYLDEAHFKKDGENITVNIDQGRCVGCGICVANANGVIDVVDDKAKIIAGKAADWDIKPGFEKCCPLEAITVKTA</sequence>
<keyword evidence="3" id="KW-1185">Reference proteome</keyword>
<gene>
    <name evidence="2" type="ORF">BROFUL_02085</name>
</gene>
<dbReference type="GO" id="GO:0005975">
    <property type="term" value="P:carbohydrate metabolic process"/>
    <property type="evidence" value="ECO:0007669"/>
    <property type="project" value="InterPro"/>
</dbReference>
<reference evidence="2 3" key="1">
    <citation type="journal article" date="2013" name="BMC Microbiol.">
        <title>Identification of the type II cytochrome c maturation pathway in anammox bacteria by comparative genomics.</title>
        <authorList>
            <person name="Ferousi C."/>
            <person name="Speth D.R."/>
            <person name="Reimann J."/>
            <person name="Op den Camp H.J."/>
            <person name="Allen J.W."/>
            <person name="Keltjens J.T."/>
            <person name="Jetten M.S."/>
        </authorList>
    </citation>
    <scope>NUCLEOTIDE SEQUENCE [LARGE SCALE GENOMIC DNA]</scope>
    <source>
        <strain evidence="2">RU1</strain>
    </source>
</reference>
<dbReference type="Pfam" id="PF00723">
    <property type="entry name" value="Glyco_hydro_15"/>
    <property type="match status" value="1"/>
</dbReference>
<dbReference type="SUPFAM" id="SSF48208">
    <property type="entry name" value="Six-hairpin glycosidases"/>
    <property type="match status" value="1"/>
</dbReference>
<dbReference type="PANTHER" id="PTHR31616:SF13">
    <property type="entry name" value="GLUCAN 1,4-ALPHA-GLUCOSIDASE"/>
    <property type="match status" value="1"/>
</dbReference>
<accession>A0A0M2UTR8</accession>
<dbReference type="PATRIC" id="fig|380242.3.peg.2602"/>
<dbReference type="GO" id="GO:0004553">
    <property type="term" value="F:hydrolase activity, hydrolyzing O-glycosyl compounds"/>
    <property type="evidence" value="ECO:0007669"/>
    <property type="project" value="UniProtKB-ARBA"/>
</dbReference>
<keyword evidence="2" id="KW-0378">Hydrolase</keyword>
<dbReference type="Proteomes" id="UP000034954">
    <property type="component" value="Unassembled WGS sequence"/>
</dbReference>
<dbReference type="AlphaFoldDB" id="A0A0M2UTR8"/>
<dbReference type="Gene3D" id="1.50.10.10">
    <property type="match status" value="1"/>
</dbReference>
<dbReference type="InterPro" id="IPR017896">
    <property type="entry name" value="4Fe4S_Fe-S-bd"/>
</dbReference>
<dbReference type="InterPro" id="IPR012341">
    <property type="entry name" value="6hp_glycosidase-like_sf"/>
</dbReference>
<evidence type="ECO:0000313" key="2">
    <source>
        <dbReference type="EMBL" id="KKO19207.1"/>
    </source>
</evidence>
<evidence type="ECO:0000313" key="3">
    <source>
        <dbReference type="Proteomes" id="UP000034954"/>
    </source>
</evidence>
<dbReference type="PANTHER" id="PTHR31616">
    <property type="entry name" value="TREHALASE"/>
    <property type="match status" value="1"/>
</dbReference>
<dbReference type="InterPro" id="IPR011613">
    <property type="entry name" value="GH15-like"/>
</dbReference>
<feature type="domain" description="4Fe-4S ferredoxin-type" evidence="1">
    <location>
        <begin position="722"/>
        <end position="750"/>
    </location>
</feature>